<dbReference type="InterPro" id="IPR036653">
    <property type="entry name" value="CinA-like_C"/>
</dbReference>
<dbReference type="InterPro" id="IPR008254">
    <property type="entry name" value="Flavodoxin/NO_synth"/>
</dbReference>
<dbReference type="InterPro" id="IPR039261">
    <property type="entry name" value="FNR_nucleotide-bd"/>
</dbReference>
<evidence type="ECO:0000259" key="5">
    <source>
        <dbReference type="Pfam" id="PF02464"/>
    </source>
</evidence>
<dbReference type="PANTHER" id="PTHR19384:SF17">
    <property type="entry name" value="NADPH--CYTOCHROME P450 REDUCTASE"/>
    <property type="match status" value="1"/>
</dbReference>
<feature type="domain" description="Flavodoxin-like" evidence="4">
    <location>
        <begin position="67"/>
        <end position="116"/>
    </location>
</feature>
<evidence type="ECO:0000313" key="6">
    <source>
        <dbReference type="EMBL" id="EEP75466.1"/>
    </source>
</evidence>
<dbReference type="SUPFAM" id="SSF142433">
    <property type="entry name" value="CinA-like"/>
    <property type="match status" value="1"/>
</dbReference>
<dbReference type="Gene3D" id="3.90.950.20">
    <property type="entry name" value="CinA-like"/>
    <property type="match status" value="1"/>
</dbReference>
<dbReference type="Pfam" id="PF00258">
    <property type="entry name" value="Flavodoxin_1"/>
    <property type="match status" value="1"/>
</dbReference>
<name>C4JDE7_UNCRE</name>
<dbReference type="STRING" id="336963.C4JDE7"/>
<dbReference type="HOGENOM" id="CLU_729968_0_0_1"/>
<keyword evidence="3" id="KW-0812">Transmembrane</keyword>
<sequence length="379" mass="41180">MAQVDSLDLVVLTVLLVGSVAYFTKGTYWAVPKASAAIYGSANGMPKEGKTRNIIEKMDETGKNCVVFFGSQTGTAEDYASRLAKEGAQRFGLKTMVADLEDYDFENLDQFPEDKLQLWHFDIMSCSSLLTTPPEGLVGLQQQGELLISSAHLHRRRHAHQISEQEYQERKMAAEPEYVPRSTETVYHIAREVVQLLKQSGETLAVSESLTGGGVMATLTSVEGCSAVFRGGVVSYATPVKQHLLKVDGDLIAEHGVIHADVAAQMAAGARTVTTHQDMAPTSWGIGTTGVAGPDPQDGKPAVSEKLGDNFKLFTAFSPGDRQESATFYVCGDAANMAREVNAILAQIISEQRGLPPEKGEELVKNMRNMGMYQEDVWS</sequence>
<dbReference type="AlphaFoldDB" id="C4JDE7"/>
<dbReference type="eggNOG" id="KOG1158">
    <property type="taxonomic scope" value="Eukaryota"/>
</dbReference>
<organism evidence="6 7">
    <name type="scientific">Uncinocarpus reesii (strain UAMH 1704)</name>
    <dbReference type="NCBI Taxonomy" id="336963"/>
    <lineage>
        <taxon>Eukaryota</taxon>
        <taxon>Fungi</taxon>
        <taxon>Dikarya</taxon>
        <taxon>Ascomycota</taxon>
        <taxon>Pezizomycotina</taxon>
        <taxon>Eurotiomycetes</taxon>
        <taxon>Eurotiomycetidae</taxon>
        <taxon>Onygenales</taxon>
        <taxon>Onygenaceae</taxon>
        <taxon>Uncinocarpus</taxon>
    </lineage>
</organism>
<proteinExistence type="predicted"/>
<dbReference type="Proteomes" id="UP000002058">
    <property type="component" value="Unassembled WGS sequence"/>
</dbReference>
<evidence type="ECO:0000256" key="1">
    <source>
        <dbReference type="ARBA" id="ARBA00022630"/>
    </source>
</evidence>
<keyword evidence="7" id="KW-1185">Reference proteome</keyword>
<dbReference type="InterPro" id="IPR008136">
    <property type="entry name" value="CinA_C"/>
</dbReference>
<dbReference type="EMBL" id="CH476615">
    <property type="protein sequence ID" value="EEP75466.1"/>
    <property type="molecule type" value="Genomic_DNA"/>
</dbReference>
<dbReference type="SUPFAM" id="SSF52218">
    <property type="entry name" value="Flavoproteins"/>
    <property type="match status" value="1"/>
</dbReference>
<dbReference type="GeneID" id="8439068"/>
<feature type="domain" description="CinA C-terminal" evidence="5">
    <location>
        <begin position="188"/>
        <end position="302"/>
    </location>
</feature>
<evidence type="ECO:0000259" key="4">
    <source>
        <dbReference type="Pfam" id="PF00258"/>
    </source>
</evidence>
<keyword evidence="1" id="KW-0285">Flavoprotein</keyword>
<dbReference type="InParanoid" id="C4JDE7"/>
<protein>
    <recommendedName>
        <fullName evidence="2">NADPH--hemoprotein reductase</fullName>
        <ecNumber evidence="2">1.6.2.4</ecNumber>
    </recommendedName>
</protein>
<dbReference type="SUPFAM" id="SSF52343">
    <property type="entry name" value="Ferredoxin reductase-like, C-terminal NADP-linked domain"/>
    <property type="match status" value="1"/>
</dbReference>
<feature type="transmembrane region" description="Helical" evidence="3">
    <location>
        <begin position="6"/>
        <end position="24"/>
    </location>
</feature>
<dbReference type="GO" id="GO:0050660">
    <property type="term" value="F:flavin adenine dinucleotide binding"/>
    <property type="evidence" value="ECO:0007669"/>
    <property type="project" value="TreeGrafter"/>
</dbReference>
<dbReference type="GO" id="GO:0010181">
    <property type="term" value="F:FMN binding"/>
    <property type="evidence" value="ECO:0007669"/>
    <property type="project" value="InterPro"/>
</dbReference>
<dbReference type="EC" id="1.6.2.4" evidence="2"/>
<keyword evidence="3" id="KW-1133">Transmembrane helix</keyword>
<dbReference type="InterPro" id="IPR029039">
    <property type="entry name" value="Flavoprotein-like_sf"/>
</dbReference>
<dbReference type="VEuPathDB" id="FungiDB:UREG_00312"/>
<dbReference type="Pfam" id="PF02464">
    <property type="entry name" value="CinA"/>
    <property type="match status" value="1"/>
</dbReference>
<dbReference type="KEGG" id="ure:UREG_00312"/>
<dbReference type="RefSeq" id="XP_002540799.1">
    <property type="nucleotide sequence ID" value="XM_002540753.1"/>
</dbReference>
<dbReference type="Gene3D" id="3.40.50.360">
    <property type="match status" value="1"/>
</dbReference>
<dbReference type="PANTHER" id="PTHR19384">
    <property type="entry name" value="NITRIC OXIDE SYNTHASE-RELATED"/>
    <property type="match status" value="1"/>
</dbReference>
<reference evidence="7" key="1">
    <citation type="journal article" date="2009" name="Genome Res.">
        <title>Comparative genomic analyses of the human fungal pathogens Coccidioides and their relatives.</title>
        <authorList>
            <person name="Sharpton T.J."/>
            <person name="Stajich J.E."/>
            <person name="Rounsley S.D."/>
            <person name="Gardner M.J."/>
            <person name="Wortman J.R."/>
            <person name="Jordar V.S."/>
            <person name="Maiti R."/>
            <person name="Kodira C.D."/>
            <person name="Neafsey D.E."/>
            <person name="Zeng Q."/>
            <person name="Hung C.-Y."/>
            <person name="McMahan C."/>
            <person name="Muszewska A."/>
            <person name="Grynberg M."/>
            <person name="Mandel M.A."/>
            <person name="Kellner E.M."/>
            <person name="Barker B.M."/>
            <person name="Galgiani J.N."/>
            <person name="Orbach M.J."/>
            <person name="Kirkland T.N."/>
            <person name="Cole G.T."/>
            <person name="Henn M.R."/>
            <person name="Birren B.W."/>
            <person name="Taylor J.W."/>
        </authorList>
    </citation>
    <scope>NUCLEOTIDE SEQUENCE [LARGE SCALE GENOMIC DNA]</scope>
    <source>
        <strain evidence="7">UAMH 1704</strain>
    </source>
</reference>
<accession>C4JDE7</accession>
<dbReference type="OrthoDB" id="2350783at2759"/>
<gene>
    <name evidence="6" type="ORF">UREG_00312</name>
</gene>
<evidence type="ECO:0000313" key="7">
    <source>
        <dbReference type="Proteomes" id="UP000002058"/>
    </source>
</evidence>
<dbReference type="NCBIfam" id="TIGR00199">
    <property type="entry name" value="PncC_domain"/>
    <property type="match status" value="1"/>
</dbReference>
<dbReference type="GO" id="GO:0003958">
    <property type="term" value="F:NADPH-hemoprotein reductase activity"/>
    <property type="evidence" value="ECO:0007669"/>
    <property type="project" value="UniProtKB-EC"/>
</dbReference>
<keyword evidence="3" id="KW-0472">Membrane</keyword>
<evidence type="ECO:0000256" key="3">
    <source>
        <dbReference type="SAM" id="Phobius"/>
    </source>
</evidence>
<evidence type="ECO:0000256" key="2">
    <source>
        <dbReference type="ARBA" id="ARBA00023797"/>
    </source>
</evidence>
<dbReference type="GO" id="GO:0005829">
    <property type="term" value="C:cytosol"/>
    <property type="evidence" value="ECO:0007669"/>
    <property type="project" value="TreeGrafter"/>
</dbReference>